<feature type="chain" id="PRO_5035969243" evidence="5">
    <location>
        <begin position="22"/>
        <end position="394"/>
    </location>
</feature>
<evidence type="ECO:0000259" key="6">
    <source>
        <dbReference type="Pfam" id="PF02931"/>
    </source>
</evidence>
<dbReference type="CDD" id="cd18989">
    <property type="entry name" value="LGIC_ECD_cation"/>
    <property type="match status" value="1"/>
</dbReference>
<feature type="signal peptide" evidence="5">
    <location>
        <begin position="1"/>
        <end position="21"/>
    </location>
</feature>
<feature type="domain" description="Neurotransmitter-gated ion-channel transmembrane" evidence="7">
    <location>
        <begin position="237"/>
        <end position="332"/>
    </location>
</feature>
<keyword evidence="2 5" id="KW-0812">Transmembrane</keyword>
<keyword evidence="4 5" id="KW-0472">Membrane</keyword>
<evidence type="ECO:0000313" key="8">
    <source>
        <dbReference type="EMBL" id="CAG2247643.1"/>
    </source>
</evidence>
<dbReference type="PANTHER" id="PTHR18945">
    <property type="entry name" value="NEUROTRANSMITTER GATED ION CHANNEL"/>
    <property type="match status" value="1"/>
</dbReference>
<dbReference type="Proteomes" id="UP000683360">
    <property type="component" value="Unassembled WGS sequence"/>
</dbReference>
<dbReference type="InterPro" id="IPR006202">
    <property type="entry name" value="Neur_chan_lig-bd"/>
</dbReference>
<dbReference type="Gene3D" id="1.20.58.390">
    <property type="entry name" value="Neurotransmitter-gated ion-channel transmembrane domain"/>
    <property type="match status" value="1"/>
</dbReference>
<feature type="transmembrane region" description="Helical" evidence="5">
    <location>
        <begin position="262"/>
        <end position="279"/>
    </location>
</feature>
<dbReference type="GO" id="GO:0005230">
    <property type="term" value="F:extracellular ligand-gated monoatomic ion channel activity"/>
    <property type="evidence" value="ECO:0007669"/>
    <property type="project" value="InterPro"/>
</dbReference>
<gene>
    <name evidence="8" type="ORF">MEDL_59530</name>
</gene>
<evidence type="ECO:0000259" key="7">
    <source>
        <dbReference type="Pfam" id="PF02932"/>
    </source>
</evidence>
<dbReference type="Pfam" id="PF02931">
    <property type="entry name" value="Neur_chan_LBD"/>
    <property type="match status" value="1"/>
</dbReference>
<evidence type="ECO:0000313" key="9">
    <source>
        <dbReference type="Proteomes" id="UP000683360"/>
    </source>
</evidence>
<evidence type="ECO:0000256" key="2">
    <source>
        <dbReference type="ARBA" id="ARBA00022692"/>
    </source>
</evidence>
<feature type="transmembrane region" description="Helical" evidence="5">
    <location>
        <begin position="232"/>
        <end position="255"/>
    </location>
</feature>
<proteinExistence type="inferred from homology"/>
<dbReference type="GO" id="GO:0004888">
    <property type="term" value="F:transmembrane signaling receptor activity"/>
    <property type="evidence" value="ECO:0007669"/>
    <property type="project" value="InterPro"/>
</dbReference>
<keyword evidence="5" id="KW-0407">Ion channel</keyword>
<dbReference type="EMBL" id="CAJPWZ010002912">
    <property type="protein sequence ID" value="CAG2247643.1"/>
    <property type="molecule type" value="Genomic_DNA"/>
</dbReference>
<keyword evidence="3 5" id="KW-1133">Transmembrane helix</keyword>
<dbReference type="PRINTS" id="PR00252">
    <property type="entry name" value="NRIONCHANNEL"/>
</dbReference>
<dbReference type="InterPro" id="IPR036734">
    <property type="entry name" value="Neur_chan_lig-bd_sf"/>
</dbReference>
<keyword evidence="9" id="KW-1185">Reference proteome</keyword>
<feature type="domain" description="Neurotransmitter-gated ion-channel ligand-binding" evidence="6">
    <location>
        <begin position="34"/>
        <end position="229"/>
    </location>
</feature>
<dbReference type="FunFam" id="2.70.170.10:FF:000028">
    <property type="entry name" value="AcetylCholine Receptor"/>
    <property type="match status" value="1"/>
</dbReference>
<evidence type="ECO:0000256" key="1">
    <source>
        <dbReference type="ARBA" id="ARBA00004141"/>
    </source>
</evidence>
<dbReference type="InterPro" id="IPR038050">
    <property type="entry name" value="Neuro_actylchol_rec"/>
</dbReference>
<dbReference type="OrthoDB" id="6127156at2759"/>
<feature type="transmembrane region" description="Helical" evidence="5">
    <location>
        <begin position="361"/>
        <end position="388"/>
    </location>
</feature>
<evidence type="ECO:0000256" key="4">
    <source>
        <dbReference type="ARBA" id="ARBA00023136"/>
    </source>
</evidence>
<name>A0A8S3UU99_MYTED</name>
<sequence>MKKIVKCLLFIISHAAIPCLGQFGGFGGGDEANTLVTNLFASYSTMVRPNKDYSKPMHIYLDMILVGINSLDEVEGKLTTTGYLLVGWTDEYLTWDTGDISDLYIPQDRIWKPDLTLKNGFTKLTKLGSDFILVQISRFGFVLWQPFDVFESKCSIDITHFPFDQQTCDLVFVVWSYFITDVNVTKGSDGIITEDMEESAQWSIVSTSAREDKEGSESQVTFTLTIQRSSGYYIFNIIIPVIFLGLLNVFTYVLPVDSGEKMGYAMTVFLSFTVFLTIVSSELPKSSGSYFGYYLMVLLSFGVITVCVTALELRLHHSQRKVPSWIEKVMRCACCCCCCADNCVNDLGNTKRKKDVTWSDFNAFVDFLMFWISFISFIVLTVIVMIVLKLNVKM</sequence>
<dbReference type="CDD" id="cd19051">
    <property type="entry name" value="LGIC_TM_cation"/>
    <property type="match status" value="1"/>
</dbReference>
<keyword evidence="5" id="KW-0813">Transport</keyword>
<dbReference type="InterPro" id="IPR018000">
    <property type="entry name" value="Neurotransmitter_ion_chnl_CS"/>
</dbReference>
<dbReference type="AlphaFoldDB" id="A0A8S3UU99"/>
<dbReference type="Pfam" id="PF02932">
    <property type="entry name" value="Neur_chan_memb"/>
    <property type="match status" value="1"/>
</dbReference>
<comment type="subcellular location">
    <subcellularLocation>
        <location evidence="1">Membrane</location>
        <topology evidence="1">Multi-pass membrane protein</topology>
    </subcellularLocation>
</comment>
<dbReference type="InterPro" id="IPR006201">
    <property type="entry name" value="Neur_channel"/>
</dbReference>
<comment type="caution">
    <text evidence="8">The sequence shown here is derived from an EMBL/GenBank/DDBJ whole genome shotgun (WGS) entry which is preliminary data.</text>
</comment>
<evidence type="ECO:0000256" key="5">
    <source>
        <dbReference type="RuleBase" id="RU000687"/>
    </source>
</evidence>
<dbReference type="SUPFAM" id="SSF90112">
    <property type="entry name" value="Neurotransmitter-gated ion-channel transmembrane pore"/>
    <property type="match status" value="1"/>
</dbReference>
<dbReference type="InterPro" id="IPR006029">
    <property type="entry name" value="Neurotrans-gated_channel_TM"/>
</dbReference>
<dbReference type="Gene3D" id="2.70.170.10">
    <property type="entry name" value="Neurotransmitter-gated ion-channel ligand-binding domain"/>
    <property type="match status" value="1"/>
</dbReference>
<organism evidence="8 9">
    <name type="scientific">Mytilus edulis</name>
    <name type="common">Blue mussel</name>
    <dbReference type="NCBI Taxonomy" id="6550"/>
    <lineage>
        <taxon>Eukaryota</taxon>
        <taxon>Metazoa</taxon>
        <taxon>Spiralia</taxon>
        <taxon>Lophotrochozoa</taxon>
        <taxon>Mollusca</taxon>
        <taxon>Bivalvia</taxon>
        <taxon>Autobranchia</taxon>
        <taxon>Pteriomorphia</taxon>
        <taxon>Mytilida</taxon>
        <taxon>Mytiloidea</taxon>
        <taxon>Mytilidae</taxon>
        <taxon>Mytilinae</taxon>
        <taxon>Mytilus</taxon>
    </lineage>
</organism>
<dbReference type="GO" id="GO:0016020">
    <property type="term" value="C:membrane"/>
    <property type="evidence" value="ECO:0007669"/>
    <property type="project" value="UniProtKB-SubCell"/>
</dbReference>
<dbReference type="PROSITE" id="PS00236">
    <property type="entry name" value="NEUROTR_ION_CHANNEL"/>
    <property type="match status" value="1"/>
</dbReference>
<dbReference type="SUPFAM" id="SSF63712">
    <property type="entry name" value="Nicotinic receptor ligand binding domain-like"/>
    <property type="match status" value="1"/>
</dbReference>
<accession>A0A8S3UU99</accession>
<comment type="similarity">
    <text evidence="5">Belongs to the ligand-gated ion channel (TC 1.A.9) family.</text>
</comment>
<keyword evidence="5" id="KW-0732">Signal</keyword>
<evidence type="ECO:0000256" key="3">
    <source>
        <dbReference type="ARBA" id="ARBA00022989"/>
    </source>
</evidence>
<protein>
    <submittedName>
        <fullName evidence="8">Uncharacterized protein</fullName>
    </submittedName>
</protein>
<feature type="transmembrane region" description="Helical" evidence="5">
    <location>
        <begin position="291"/>
        <end position="311"/>
    </location>
</feature>
<reference evidence="8" key="1">
    <citation type="submission" date="2021-03" db="EMBL/GenBank/DDBJ databases">
        <authorList>
            <person name="Bekaert M."/>
        </authorList>
    </citation>
    <scope>NUCLEOTIDE SEQUENCE</scope>
</reference>
<dbReference type="InterPro" id="IPR036719">
    <property type="entry name" value="Neuro-gated_channel_TM_sf"/>
</dbReference>
<keyword evidence="5" id="KW-0406">Ion transport</keyword>